<proteinExistence type="predicted"/>
<accession>A0A804R7N0</accession>
<dbReference type="AlphaFoldDB" id="A0A804R7N0"/>
<sequence length="129" mass="14712">GNPYVQTFNRLGSIPNLDDYVIELNTNVTPDQRRYNAPTASQVAAIWFEGNDPQRSFDRSVIIYATGDRPTCIKAYHAHYYLDEDNQQDDYDISNGGVIQSARFVTAREYYCFLIQAREGVFNILLFGG</sequence>
<reference evidence="1" key="2">
    <citation type="submission" date="2019-07" db="EMBL/GenBank/DDBJ databases">
        <authorList>
            <person name="Seetharam A."/>
            <person name="Woodhouse M."/>
            <person name="Cannon E."/>
        </authorList>
    </citation>
    <scope>NUCLEOTIDE SEQUENCE [LARGE SCALE GENOMIC DNA]</scope>
    <source>
        <strain evidence="1">cv. B73</strain>
    </source>
</reference>
<dbReference type="Gramene" id="Zm00001eb395700_T001">
    <property type="protein sequence ID" value="Zm00001eb395700_P001"/>
    <property type="gene ID" value="Zm00001eb395700"/>
</dbReference>
<protein>
    <submittedName>
        <fullName evidence="1">Uncharacterized protein</fullName>
    </submittedName>
</protein>
<dbReference type="Proteomes" id="UP000007305">
    <property type="component" value="Chromosome 9"/>
</dbReference>
<name>A0A804R7N0_MAIZE</name>
<organism evidence="1 2">
    <name type="scientific">Zea mays</name>
    <name type="common">Maize</name>
    <dbReference type="NCBI Taxonomy" id="4577"/>
    <lineage>
        <taxon>Eukaryota</taxon>
        <taxon>Viridiplantae</taxon>
        <taxon>Streptophyta</taxon>
        <taxon>Embryophyta</taxon>
        <taxon>Tracheophyta</taxon>
        <taxon>Spermatophyta</taxon>
        <taxon>Magnoliopsida</taxon>
        <taxon>Liliopsida</taxon>
        <taxon>Poales</taxon>
        <taxon>Poaceae</taxon>
        <taxon>PACMAD clade</taxon>
        <taxon>Panicoideae</taxon>
        <taxon>Andropogonodae</taxon>
        <taxon>Andropogoneae</taxon>
        <taxon>Tripsacinae</taxon>
        <taxon>Zea</taxon>
    </lineage>
</organism>
<reference evidence="2" key="1">
    <citation type="journal article" date="2009" name="Science">
        <title>The B73 maize genome: complexity, diversity, and dynamics.</title>
        <authorList>
            <person name="Schnable P.S."/>
            <person name="Ware D."/>
            <person name="Fulton R.S."/>
            <person name="Stein J.C."/>
            <person name="Wei F."/>
            <person name="Pasternak S."/>
            <person name="Liang C."/>
            <person name="Zhang J."/>
            <person name="Fulton L."/>
            <person name="Graves T.A."/>
            <person name="Minx P."/>
            <person name="Reily A.D."/>
            <person name="Courtney L."/>
            <person name="Kruchowski S.S."/>
            <person name="Tomlinson C."/>
            <person name="Strong C."/>
            <person name="Delehaunty K."/>
            <person name="Fronick C."/>
            <person name="Courtney B."/>
            <person name="Rock S.M."/>
            <person name="Belter E."/>
            <person name="Du F."/>
            <person name="Kim K."/>
            <person name="Abbott R.M."/>
            <person name="Cotton M."/>
            <person name="Levy A."/>
            <person name="Marchetto P."/>
            <person name="Ochoa K."/>
            <person name="Jackson S.M."/>
            <person name="Gillam B."/>
            <person name="Chen W."/>
            <person name="Yan L."/>
            <person name="Higginbotham J."/>
            <person name="Cardenas M."/>
            <person name="Waligorski J."/>
            <person name="Applebaum E."/>
            <person name="Phelps L."/>
            <person name="Falcone J."/>
            <person name="Kanchi K."/>
            <person name="Thane T."/>
            <person name="Scimone A."/>
            <person name="Thane N."/>
            <person name="Henke J."/>
            <person name="Wang T."/>
            <person name="Ruppert J."/>
            <person name="Shah N."/>
            <person name="Rotter K."/>
            <person name="Hodges J."/>
            <person name="Ingenthron E."/>
            <person name="Cordes M."/>
            <person name="Kohlberg S."/>
            <person name="Sgro J."/>
            <person name="Delgado B."/>
            <person name="Mead K."/>
            <person name="Chinwalla A."/>
            <person name="Leonard S."/>
            <person name="Crouse K."/>
            <person name="Collura K."/>
            <person name="Kudrna D."/>
            <person name="Currie J."/>
            <person name="He R."/>
            <person name="Angelova A."/>
            <person name="Rajasekar S."/>
            <person name="Mueller T."/>
            <person name="Lomeli R."/>
            <person name="Scara G."/>
            <person name="Ko A."/>
            <person name="Delaney K."/>
            <person name="Wissotski M."/>
            <person name="Lopez G."/>
            <person name="Campos D."/>
            <person name="Braidotti M."/>
            <person name="Ashley E."/>
            <person name="Golser W."/>
            <person name="Kim H."/>
            <person name="Lee S."/>
            <person name="Lin J."/>
            <person name="Dujmic Z."/>
            <person name="Kim W."/>
            <person name="Talag J."/>
            <person name="Zuccolo A."/>
            <person name="Fan C."/>
            <person name="Sebastian A."/>
            <person name="Kramer M."/>
            <person name="Spiegel L."/>
            <person name="Nascimento L."/>
            <person name="Zutavern T."/>
            <person name="Miller B."/>
            <person name="Ambroise C."/>
            <person name="Muller S."/>
            <person name="Spooner W."/>
            <person name="Narechania A."/>
            <person name="Ren L."/>
            <person name="Wei S."/>
            <person name="Kumari S."/>
            <person name="Faga B."/>
            <person name="Levy M.J."/>
            <person name="McMahan L."/>
            <person name="Van Buren P."/>
            <person name="Vaughn M.W."/>
            <person name="Ying K."/>
            <person name="Yeh C.-T."/>
            <person name="Emrich S.J."/>
            <person name="Jia Y."/>
            <person name="Kalyanaraman A."/>
            <person name="Hsia A.-P."/>
            <person name="Barbazuk W.B."/>
            <person name="Baucom R.S."/>
            <person name="Brutnell T.P."/>
            <person name="Carpita N.C."/>
            <person name="Chaparro C."/>
            <person name="Chia J.-M."/>
            <person name="Deragon J.-M."/>
            <person name="Estill J.C."/>
            <person name="Fu Y."/>
            <person name="Jeddeloh J.A."/>
            <person name="Han Y."/>
            <person name="Lee H."/>
            <person name="Li P."/>
            <person name="Lisch D.R."/>
            <person name="Liu S."/>
            <person name="Liu Z."/>
            <person name="Nagel D.H."/>
            <person name="McCann M.C."/>
            <person name="SanMiguel P."/>
            <person name="Myers A.M."/>
            <person name="Nettleton D."/>
            <person name="Nguyen J."/>
            <person name="Penning B.W."/>
            <person name="Ponnala L."/>
            <person name="Schneider K.L."/>
            <person name="Schwartz D.C."/>
            <person name="Sharma A."/>
            <person name="Soderlund C."/>
            <person name="Springer N.M."/>
            <person name="Sun Q."/>
            <person name="Wang H."/>
            <person name="Waterman M."/>
            <person name="Westerman R."/>
            <person name="Wolfgruber T.K."/>
            <person name="Yang L."/>
            <person name="Yu Y."/>
            <person name="Zhang L."/>
            <person name="Zhou S."/>
            <person name="Zhu Q."/>
            <person name="Bennetzen J.L."/>
            <person name="Dawe R.K."/>
            <person name="Jiang J."/>
            <person name="Jiang N."/>
            <person name="Presting G.G."/>
            <person name="Wessler S.R."/>
            <person name="Aluru S."/>
            <person name="Martienssen R.A."/>
            <person name="Clifton S.W."/>
            <person name="McCombie W.R."/>
            <person name="Wing R.A."/>
            <person name="Wilson R.K."/>
        </authorList>
    </citation>
    <scope>NUCLEOTIDE SEQUENCE [LARGE SCALE GENOMIC DNA]</scope>
    <source>
        <strain evidence="2">cv. B73</strain>
    </source>
</reference>
<dbReference type="InParanoid" id="A0A804R7N0"/>
<reference evidence="1" key="3">
    <citation type="submission" date="2021-05" db="UniProtKB">
        <authorList>
            <consortium name="EnsemblPlants"/>
        </authorList>
    </citation>
    <scope>IDENTIFICATION</scope>
    <source>
        <strain evidence="1">cv. B73</strain>
    </source>
</reference>
<evidence type="ECO:0000313" key="1">
    <source>
        <dbReference type="EnsemblPlants" id="Zm00001eb395700_P001"/>
    </source>
</evidence>
<keyword evidence="2" id="KW-1185">Reference proteome</keyword>
<evidence type="ECO:0000313" key="2">
    <source>
        <dbReference type="Proteomes" id="UP000007305"/>
    </source>
</evidence>
<dbReference type="EnsemblPlants" id="Zm00001eb395700_T001">
    <property type="protein sequence ID" value="Zm00001eb395700_P001"/>
    <property type="gene ID" value="Zm00001eb395700"/>
</dbReference>